<evidence type="ECO:0000256" key="7">
    <source>
        <dbReference type="SAM" id="Phobius"/>
    </source>
</evidence>
<keyword evidence="5" id="KW-1015">Disulfide bond</keyword>
<feature type="domain" description="HTTM-like" evidence="8">
    <location>
        <begin position="13"/>
        <end position="272"/>
    </location>
</feature>
<keyword evidence="3 7" id="KW-1133">Transmembrane helix</keyword>
<evidence type="ECO:0000256" key="5">
    <source>
        <dbReference type="ARBA" id="ARBA00023157"/>
    </source>
</evidence>
<evidence type="ECO:0000313" key="9">
    <source>
        <dbReference type="EMBL" id="SVA50715.1"/>
    </source>
</evidence>
<keyword evidence="4 7" id="KW-0472">Membrane</keyword>
<gene>
    <name evidence="9" type="ORF">METZ01_LOCUS103569</name>
</gene>
<dbReference type="PANTHER" id="PTHR12639">
    <property type="entry name" value="VITAMIN K-DEPENDENT GAMMA-CARBOXYLASE"/>
    <property type="match status" value="1"/>
</dbReference>
<dbReference type="Pfam" id="PF22777">
    <property type="entry name" value="VKGC_lumenal_dom"/>
    <property type="match status" value="1"/>
</dbReference>
<reference evidence="9" key="1">
    <citation type="submission" date="2018-05" db="EMBL/GenBank/DDBJ databases">
        <authorList>
            <person name="Lanie J.A."/>
            <person name="Ng W.-L."/>
            <person name="Kazmierczak K.M."/>
            <person name="Andrzejewski T.M."/>
            <person name="Davidsen T.M."/>
            <person name="Wayne K.J."/>
            <person name="Tettelin H."/>
            <person name="Glass J.I."/>
            <person name="Rusch D."/>
            <person name="Podicherti R."/>
            <person name="Tsui H.-C.T."/>
            <person name="Winkler M.E."/>
        </authorList>
    </citation>
    <scope>NUCLEOTIDE SEQUENCE</scope>
</reference>
<evidence type="ECO:0000259" key="8">
    <source>
        <dbReference type="SMART" id="SM00752"/>
    </source>
</evidence>
<feature type="transmembrane region" description="Helical" evidence="7">
    <location>
        <begin position="249"/>
        <end position="268"/>
    </location>
</feature>
<dbReference type="AlphaFoldDB" id="A0A381WDZ3"/>
<organism evidence="9">
    <name type="scientific">marine metagenome</name>
    <dbReference type="NCBI Taxonomy" id="408172"/>
    <lineage>
        <taxon>unclassified sequences</taxon>
        <taxon>metagenomes</taxon>
        <taxon>ecological metagenomes</taxon>
    </lineage>
</organism>
<dbReference type="Pfam" id="PF05090">
    <property type="entry name" value="HTTM"/>
    <property type="match status" value="1"/>
</dbReference>
<evidence type="ECO:0000256" key="3">
    <source>
        <dbReference type="ARBA" id="ARBA00022989"/>
    </source>
</evidence>
<proteinExistence type="predicted"/>
<keyword evidence="2 7" id="KW-0812">Transmembrane</keyword>
<protein>
    <recommendedName>
        <fullName evidence="8">HTTM-like domain-containing protein</fullName>
    </recommendedName>
</protein>
<dbReference type="SMART" id="SM00752">
    <property type="entry name" value="HTTM"/>
    <property type="match status" value="1"/>
</dbReference>
<dbReference type="InterPro" id="IPR011020">
    <property type="entry name" value="HTTM-like"/>
</dbReference>
<dbReference type="GO" id="GO:0019842">
    <property type="term" value="F:vitamin binding"/>
    <property type="evidence" value="ECO:0007669"/>
    <property type="project" value="TreeGrafter"/>
</dbReference>
<feature type="transmembrane region" description="Helical" evidence="7">
    <location>
        <begin position="70"/>
        <end position="92"/>
    </location>
</feature>
<dbReference type="PANTHER" id="PTHR12639:SF7">
    <property type="entry name" value="HTTM DOMAIN-CONTAINING PROTEIN"/>
    <property type="match status" value="1"/>
</dbReference>
<evidence type="ECO:0000256" key="2">
    <source>
        <dbReference type="ARBA" id="ARBA00022692"/>
    </source>
</evidence>
<dbReference type="EMBL" id="UINC01011497">
    <property type="protein sequence ID" value="SVA50715.1"/>
    <property type="molecule type" value="Genomic_DNA"/>
</dbReference>
<feature type="transmembrane region" description="Helical" evidence="7">
    <location>
        <begin position="153"/>
        <end position="171"/>
    </location>
</feature>
<feature type="transmembrane region" description="Helical" evidence="7">
    <location>
        <begin position="210"/>
        <end position="229"/>
    </location>
</feature>
<dbReference type="InterPro" id="IPR053934">
    <property type="entry name" value="HTTM_dom"/>
</dbReference>
<feature type="transmembrane region" description="Helical" evidence="7">
    <location>
        <begin position="21"/>
        <end position="41"/>
    </location>
</feature>
<evidence type="ECO:0000256" key="6">
    <source>
        <dbReference type="ARBA" id="ARBA00023239"/>
    </source>
</evidence>
<keyword evidence="6" id="KW-0456">Lyase</keyword>
<sequence length="456" mass="54240">MKTWIDLIIKRIDTPTDAASVVLLRIVFGLLMFWEMTRYYYNGWIRELYVKPQFHFQYEWFQWLTPLPEVAMYLLFASLALLSLMIALGLFYRISTLLFFLGYSYFFLIEHAIYNNHYYLICLLSFFLVLAPLNKSWSLDVLRGAVTHTDNLPALWLWIFRLHMGIVYFYGGIAKFDHDWLSGLATRKLLGEGNKGTFLEPMMQYEWVPYFYAWSGMLFDLFIPFLMFIKPIRKWAFLAAVFFHTHNNFVFSIGVFPMLGLMLTLIYFEAEFPRKIVPKQIKKWISREYRKRLLDRNQPIPTRQSQTRPLMLAFLGMYILIQLLLPFRHLTYPGWTTWHEEGDDFAWRMMLRQKTSRLTIYITNPATGEQRYAEPGDYLNFVQLKKIGNPDLFLQFVHHLDRLVQSNAGFDPIITAKYEVSLNGRKFRDMVDPNVDLSEIPAFTPNYLWVKPFGER</sequence>
<comment type="subcellular location">
    <subcellularLocation>
        <location evidence="1">Endomembrane system</location>
        <topology evidence="1">Multi-pass membrane protein</topology>
    </subcellularLocation>
</comment>
<evidence type="ECO:0000256" key="4">
    <source>
        <dbReference type="ARBA" id="ARBA00023136"/>
    </source>
</evidence>
<accession>A0A381WDZ3</accession>
<evidence type="ECO:0000256" key="1">
    <source>
        <dbReference type="ARBA" id="ARBA00004127"/>
    </source>
</evidence>
<dbReference type="GO" id="GO:0012505">
    <property type="term" value="C:endomembrane system"/>
    <property type="evidence" value="ECO:0007669"/>
    <property type="project" value="UniProtKB-SubCell"/>
</dbReference>
<feature type="transmembrane region" description="Helical" evidence="7">
    <location>
        <begin position="113"/>
        <end position="133"/>
    </location>
</feature>
<name>A0A381WDZ3_9ZZZZ</name>
<dbReference type="GO" id="GO:0008488">
    <property type="term" value="F:gamma-glutamyl carboxylase activity"/>
    <property type="evidence" value="ECO:0007669"/>
    <property type="project" value="InterPro"/>
</dbReference>
<dbReference type="InterPro" id="IPR007782">
    <property type="entry name" value="VKG_COase"/>
</dbReference>
<dbReference type="InterPro" id="IPR053935">
    <property type="entry name" value="VKGC_lumenal_dom"/>
</dbReference>
<feature type="transmembrane region" description="Helical" evidence="7">
    <location>
        <begin position="310"/>
        <end position="327"/>
    </location>
</feature>